<keyword evidence="5" id="KW-0472">Membrane</keyword>
<dbReference type="Pfam" id="PF05719">
    <property type="entry name" value="GPP34"/>
    <property type="match status" value="1"/>
</dbReference>
<evidence type="ECO:0000313" key="7">
    <source>
        <dbReference type="Proteomes" id="UP000887567"/>
    </source>
</evidence>
<proteinExistence type="inferred from homology"/>
<keyword evidence="3" id="KW-0333">Golgi apparatus</keyword>
<dbReference type="KEGG" id="epa:110241081"/>
<keyword evidence="7" id="KW-1185">Reference proteome</keyword>
<reference evidence="6" key="1">
    <citation type="submission" date="2022-11" db="UniProtKB">
        <authorList>
            <consortium name="EnsemblMetazoa"/>
        </authorList>
    </citation>
    <scope>IDENTIFICATION</scope>
</reference>
<evidence type="ECO:0000256" key="3">
    <source>
        <dbReference type="ARBA" id="ARBA00023034"/>
    </source>
</evidence>
<evidence type="ECO:0000313" key="6">
    <source>
        <dbReference type="EnsemblMetazoa" id="XP_020902573.1"/>
    </source>
</evidence>
<sequence>MAASSNVASEAFQYRLEQTSKEMAKAVKEIVNSSYFDKEVCRSENLKVSQAYCLLWQDSESGDVDGRKISVETNGGAAAAVLIDLVVLGKVEVEIEPNKTLGIKNDKILLKVIDDNPTGTYLDTALFDKIIEHHHKHPTRPDKVKDWIYHDVSHEKKKHYCSTITLDSLVGLGILEMKENLFGRKYPTVNQGLEDQLVSQIRGVTLEEESPNGYILALLTLARYSDNLLSLRDPVLEKHFTKEEYRKVKQKINELVGIGKSKEKKIEKND</sequence>
<dbReference type="OMA" id="AYCLLWQ"/>
<dbReference type="GO" id="GO:0070273">
    <property type="term" value="F:phosphatidylinositol-4-phosphate binding"/>
    <property type="evidence" value="ECO:0007669"/>
    <property type="project" value="InterPro"/>
</dbReference>
<dbReference type="GeneID" id="110241081"/>
<comment type="subcellular location">
    <subcellularLocation>
        <location evidence="1">Golgi apparatus membrane</location>
        <topology evidence="1">Peripheral membrane protein</topology>
        <orientation evidence="1">Cytoplasmic side</orientation>
    </subcellularLocation>
</comment>
<evidence type="ECO:0000256" key="5">
    <source>
        <dbReference type="ARBA" id="ARBA00023136"/>
    </source>
</evidence>
<evidence type="ECO:0000256" key="2">
    <source>
        <dbReference type="ARBA" id="ARBA00007284"/>
    </source>
</evidence>
<dbReference type="InterPro" id="IPR008628">
    <property type="entry name" value="GPP34-like"/>
</dbReference>
<accession>A0A913XDU9</accession>
<organism evidence="6 7">
    <name type="scientific">Exaiptasia diaphana</name>
    <name type="common">Tropical sea anemone</name>
    <name type="synonym">Aiptasia pulchella</name>
    <dbReference type="NCBI Taxonomy" id="2652724"/>
    <lineage>
        <taxon>Eukaryota</taxon>
        <taxon>Metazoa</taxon>
        <taxon>Cnidaria</taxon>
        <taxon>Anthozoa</taxon>
        <taxon>Hexacorallia</taxon>
        <taxon>Actiniaria</taxon>
        <taxon>Aiptasiidae</taxon>
        <taxon>Exaiptasia</taxon>
    </lineage>
</organism>
<dbReference type="InterPro" id="IPR038261">
    <property type="entry name" value="GPP34-like_sf"/>
</dbReference>
<name>A0A913XDU9_EXADI</name>
<dbReference type="GO" id="GO:0000139">
    <property type="term" value="C:Golgi membrane"/>
    <property type="evidence" value="ECO:0007669"/>
    <property type="project" value="UniProtKB-SubCell"/>
</dbReference>
<evidence type="ECO:0000256" key="4">
    <source>
        <dbReference type="ARBA" id="ARBA00023121"/>
    </source>
</evidence>
<comment type="similarity">
    <text evidence="2">Belongs to the GOLPH3/VPS74 family.</text>
</comment>
<evidence type="ECO:0000256" key="1">
    <source>
        <dbReference type="ARBA" id="ARBA00004255"/>
    </source>
</evidence>
<keyword evidence="4" id="KW-0446">Lipid-binding</keyword>
<dbReference type="Gene3D" id="1.10.3630.10">
    <property type="entry name" value="yeast vps74-n-term truncation variant domain like"/>
    <property type="match status" value="1"/>
</dbReference>
<dbReference type="EnsemblMetazoa" id="XM_021046914.2">
    <property type="protein sequence ID" value="XP_020902573.1"/>
    <property type="gene ID" value="LOC110241081"/>
</dbReference>
<dbReference type="RefSeq" id="XP_020902573.1">
    <property type="nucleotide sequence ID" value="XM_021046914.2"/>
</dbReference>
<dbReference type="Proteomes" id="UP000887567">
    <property type="component" value="Unplaced"/>
</dbReference>
<dbReference type="OrthoDB" id="5961729at2759"/>
<protein>
    <submittedName>
        <fullName evidence="6">Uncharacterized protein</fullName>
    </submittedName>
</protein>
<dbReference type="AlphaFoldDB" id="A0A913XDU9"/>